<proteinExistence type="predicted"/>
<dbReference type="Pfam" id="PF18962">
    <property type="entry name" value="Por_Secre_tail"/>
    <property type="match status" value="1"/>
</dbReference>
<dbReference type="EMBL" id="BAAAFH010000007">
    <property type="protein sequence ID" value="GAA0875093.1"/>
    <property type="molecule type" value="Genomic_DNA"/>
</dbReference>
<organism evidence="4 5">
    <name type="scientific">Wandonia haliotis</name>
    <dbReference type="NCBI Taxonomy" id="574963"/>
    <lineage>
        <taxon>Bacteria</taxon>
        <taxon>Pseudomonadati</taxon>
        <taxon>Bacteroidota</taxon>
        <taxon>Flavobacteriia</taxon>
        <taxon>Flavobacteriales</taxon>
        <taxon>Crocinitomicaceae</taxon>
        <taxon>Wandonia</taxon>
    </lineage>
</organism>
<evidence type="ECO:0000313" key="5">
    <source>
        <dbReference type="Proteomes" id="UP001501126"/>
    </source>
</evidence>
<dbReference type="NCBIfam" id="TIGR04183">
    <property type="entry name" value="Por_Secre_tail"/>
    <property type="match status" value="1"/>
</dbReference>
<sequence length="268" mass="30368">MRQLIIFLSLILPICTIGQTEIFSEDFESGIPATWTILDNDQNTVHPSVSEFQSAWITLTDPDDENNTVAGSTSYFSPEGRASRWLITPSITLGDYGNFLYWRAASHDPSFPDWYMVLISTTGTAVEDFTDTLFRLQNEFPYWTDRSVNISDSGYNSIPVHLAFVNNTNRGFKLYLDDVRIDVNDPVSVKENEQIHLSVFPNPATDFIYIQTSESIDSYQILSPSGQVIQNELPENNQINVQNLSNGMYFIRIKTASGGYATQRFLKK</sequence>
<dbReference type="Gene3D" id="2.60.120.200">
    <property type="match status" value="1"/>
</dbReference>
<keyword evidence="5" id="KW-1185">Reference proteome</keyword>
<keyword evidence="1" id="KW-0732">Signal</keyword>
<dbReference type="NCBIfam" id="NF038128">
    <property type="entry name" value="choice_anch_J"/>
    <property type="match status" value="1"/>
</dbReference>
<dbReference type="Pfam" id="PF07675">
    <property type="entry name" value="Cleaved_Adhesin"/>
    <property type="match status" value="1"/>
</dbReference>
<comment type="caution">
    <text evidence="4">The sequence shown here is derived from an EMBL/GenBank/DDBJ whole genome shotgun (WGS) entry which is preliminary data.</text>
</comment>
<evidence type="ECO:0008006" key="6">
    <source>
        <dbReference type="Google" id="ProtNLM"/>
    </source>
</evidence>
<gene>
    <name evidence="4" type="ORF">GCM10009118_15010</name>
</gene>
<evidence type="ECO:0000256" key="1">
    <source>
        <dbReference type="ARBA" id="ARBA00022729"/>
    </source>
</evidence>
<evidence type="ECO:0000259" key="2">
    <source>
        <dbReference type="Pfam" id="PF07675"/>
    </source>
</evidence>
<dbReference type="Proteomes" id="UP001501126">
    <property type="component" value="Unassembled WGS sequence"/>
</dbReference>
<dbReference type="InterPro" id="IPR011628">
    <property type="entry name" value="Cleaved_adhesin"/>
</dbReference>
<name>A0ABN1MPA1_9FLAO</name>
<feature type="domain" description="Cleaved adhesin" evidence="2">
    <location>
        <begin position="22"/>
        <end position="134"/>
    </location>
</feature>
<evidence type="ECO:0000259" key="3">
    <source>
        <dbReference type="Pfam" id="PF18962"/>
    </source>
</evidence>
<dbReference type="RefSeq" id="WP_343786185.1">
    <property type="nucleotide sequence ID" value="NZ_BAAAFH010000007.1"/>
</dbReference>
<feature type="domain" description="Secretion system C-terminal sorting" evidence="3">
    <location>
        <begin position="199"/>
        <end position="260"/>
    </location>
</feature>
<accession>A0ABN1MPA1</accession>
<protein>
    <recommendedName>
        <fullName evidence="6">Secretion system C-terminal sorting domain-containing protein</fullName>
    </recommendedName>
</protein>
<evidence type="ECO:0000313" key="4">
    <source>
        <dbReference type="EMBL" id="GAA0875093.1"/>
    </source>
</evidence>
<reference evidence="4 5" key="1">
    <citation type="journal article" date="2019" name="Int. J. Syst. Evol. Microbiol.">
        <title>The Global Catalogue of Microorganisms (GCM) 10K type strain sequencing project: providing services to taxonomists for standard genome sequencing and annotation.</title>
        <authorList>
            <consortium name="The Broad Institute Genomics Platform"/>
            <consortium name="The Broad Institute Genome Sequencing Center for Infectious Disease"/>
            <person name="Wu L."/>
            <person name="Ma J."/>
        </authorList>
    </citation>
    <scope>NUCLEOTIDE SEQUENCE [LARGE SCALE GENOMIC DNA]</scope>
    <source>
        <strain evidence="4 5">JCM 16083</strain>
    </source>
</reference>
<dbReference type="InterPro" id="IPR026444">
    <property type="entry name" value="Secre_tail"/>
</dbReference>